<gene>
    <name evidence="2" type="ORF">B2A_09128</name>
</gene>
<protein>
    <submittedName>
        <fullName evidence="2">DNA polymerase beta domain protein region</fullName>
    </submittedName>
</protein>
<evidence type="ECO:0000259" key="1">
    <source>
        <dbReference type="Pfam" id="PF01909"/>
    </source>
</evidence>
<evidence type="ECO:0000313" key="2">
    <source>
        <dbReference type="EMBL" id="EQD45822.1"/>
    </source>
</evidence>
<sequence length="108" mass="12430">MANKYRQMLMDEKAYAELNSAKEMLSSLSGRKMSYKDVVNEFVGRRMRFLRMRKELRDYINHFVSDAAADMHVQGIMLFGSVAKGSFSKYSDTDLLIIVDGRGISNFE</sequence>
<dbReference type="AlphaFoldDB" id="T0ZMX3"/>
<proteinExistence type="predicted"/>
<feature type="non-terminal residue" evidence="2">
    <location>
        <position position="108"/>
    </location>
</feature>
<feature type="domain" description="Polymerase nucleotidyl transferase" evidence="1">
    <location>
        <begin position="71"/>
        <end position="101"/>
    </location>
</feature>
<accession>T0ZMX3</accession>
<dbReference type="CDD" id="cd05403">
    <property type="entry name" value="NT_KNTase_like"/>
    <property type="match status" value="1"/>
</dbReference>
<reference evidence="2" key="1">
    <citation type="submission" date="2013-08" db="EMBL/GenBank/DDBJ databases">
        <authorList>
            <person name="Mendez C."/>
            <person name="Richter M."/>
            <person name="Ferrer M."/>
            <person name="Sanchez J."/>
        </authorList>
    </citation>
    <scope>NUCLEOTIDE SEQUENCE</scope>
</reference>
<reference evidence="2" key="2">
    <citation type="journal article" date="2014" name="ISME J.">
        <title>Microbial stratification in low pH oxic and suboxic macroscopic growths along an acid mine drainage.</title>
        <authorList>
            <person name="Mendez-Garcia C."/>
            <person name="Mesa V."/>
            <person name="Sprenger R.R."/>
            <person name="Richter M."/>
            <person name="Diez M.S."/>
            <person name="Solano J."/>
            <person name="Bargiela R."/>
            <person name="Golyshina O.V."/>
            <person name="Manteca A."/>
            <person name="Ramos J.L."/>
            <person name="Gallego J.R."/>
            <person name="Llorente I."/>
            <person name="Martins Dos Santos V.A."/>
            <person name="Jensen O.N."/>
            <person name="Pelaez A.I."/>
            <person name="Sanchez J."/>
            <person name="Ferrer M."/>
        </authorList>
    </citation>
    <scope>NUCLEOTIDE SEQUENCE</scope>
</reference>
<dbReference type="InterPro" id="IPR002934">
    <property type="entry name" value="Polymerase_NTP_transf_dom"/>
</dbReference>
<dbReference type="Gene3D" id="3.30.460.10">
    <property type="entry name" value="Beta Polymerase, domain 2"/>
    <property type="match status" value="1"/>
</dbReference>
<comment type="caution">
    <text evidence="2">The sequence shown here is derived from an EMBL/GenBank/DDBJ whole genome shotgun (WGS) entry which is preliminary data.</text>
</comment>
<dbReference type="EMBL" id="AUZZ01006593">
    <property type="protein sequence ID" value="EQD45822.1"/>
    <property type="molecule type" value="Genomic_DNA"/>
</dbReference>
<dbReference type="InterPro" id="IPR043519">
    <property type="entry name" value="NT_sf"/>
</dbReference>
<organism evidence="2">
    <name type="scientific">mine drainage metagenome</name>
    <dbReference type="NCBI Taxonomy" id="410659"/>
    <lineage>
        <taxon>unclassified sequences</taxon>
        <taxon>metagenomes</taxon>
        <taxon>ecological metagenomes</taxon>
    </lineage>
</organism>
<name>T0ZMX3_9ZZZZ</name>
<dbReference type="SUPFAM" id="SSF81301">
    <property type="entry name" value="Nucleotidyltransferase"/>
    <property type="match status" value="1"/>
</dbReference>
<dbReference type="Pfam" id="PF01909">
    <property type="entry name" value="NTP_transf_2"/>
    <property type="match status" value="1"/>
</dbReference>
<dbReference type="GO" id="GO:0016779">
    <property type="term" value="F:nucleotidyltransferase activity"/>
    <property type="evidence" value="ECO:0007669"/>
    <property type="project" value="InterPro"/>
</dbReference>